<reference evidence="3" key="3">
    <citation type="submission" date="2020-12" db="UniProtKB">
        <authorList>
            <consortium name="EnsemblPlants"/>
        </authorList>
    </citation>
    <scope>IDENTIFICATION</scope>
</reference>
<dbReference type="AlphaFoldDB" id="A0A2K1IFU3"/>
<evidence type="ECO:0000256" key="1">
    <source>
        <dbReference type="SAM" id="MobiDB-lite"/>
    </source>
</evidence>
<gene>
    <name evidence="2" type="ORF">PHYPA_028738</name>
</gene>
<evidence type="ECO:0000313" key="4">
    <source>
        <dbReference type="Proteomes" id="UP000006727"/>
    </source>
</evidence>
<dbReference type="InParanoid" id="A0A2K1IFU3"/>
<accession>A0A2K1IFU3</accession>
<evidence type="ECO:0000313" key="3">
    <source>
        <dbReference type="EnsemblPlants" id="PAC:32909443.CDS.1"/>
    </source>
</evidence>
<sequence length="97" mass="10281">MTIAVGRNSNKRLGVKGSGHGEKSGEDALNSCMGDKGMQAVKRRGGECSEMQMNAVTPSEQSGFGALSTGKLLVEQSNVVKNNWVICNQMRGGNAHR</sequence>
<reference evidence="2 4" key="2">
    <citation type="journal article" date="2018" name="Plant J.">
        <title>The Physcomitrella patens chromosome-scale assembly reveals moss genome structure and evolution.</title>
        <authorList>
            <person name="Lang D."/>
            <person name="Ullrich K.K."/>
            <person name="Murat F."/>
            <person name="Fuchs J."/>
            <person name="Jenkins J."/>
            <person name="Haas F.B."/>
            <person name="Piednoel M."/>
            <person name="Gundlach H."/>
            <person name="Van Bel M."/>
            <person name="Meyberg R."/>
            <person name="Vives C."/>
            <person name="Morata J."/>
            <person name="Symeonidi A."/>
            <person name="Hiss M."/>
            <person name="Muchero W."/>
            <person name="Kamisugi Y."/>
            <person name="Saleh O."/>
            <person name="Blanc G."/>
            <person name="Decker E.L."/>
            <person name="van Gessel N."/>
            <person name="Grimwood J."/>
            <person name="Hayes R.D."/>
            <person name="Graham S.W."/>
            <person name="Gunter L.E."/>
            <person name="McDaniel S.F."/>
            <person name="Hoernstein S.N.W."/>
            <person name="Larsson A."/>
            <person name="Li F.W."/>
            <person name="Perroud P.F."/>
            <person name="Phillips J."/>
            <person name="Ranjan P."/>
            <person name="Rokshar D.S."/>
            <person name="Rothfels C.J."/>
            <person name="Schneider L."/>
            <person name="Shu S."/>
            <person name="Stevenson D.W."/>
            <person name="Thummler F."/>
            <person name="Tillich M."/>
            <person name="Villarreal Aguilar J.C."/>
            <person name="Widiez T."/>
            <person name="Wong G.K."/>
            <person name="Wymore A."/>
            <person name="Zhang Y."/>
            <person name="Zimmer A.D."/>
            <person name="Quatrano R.S."/>
            <person name="Mayer K.F.X."/>
            <person name="Goodstein D."/>
            <person name="Casacuberta J.M."/>
            <person name="Vandepoele K."/>
            <person name="Reski R."/>
            <person name="Cuming A.C."/>
            <person name="Tuskan G.A."/>
            <person name="Maumus F."/>
            <person name="Salse J."/>
            <person name="Schmutz J."/>
            <person name="Rensing S.A."/>
        </authorList>
    </citation>
    <scope>NUCLEOTIDE SEQUENCE [LARGE SCALE GENOMIC DNA]</scope>
    <source>
        <strain evidence="3 4">cv. Gransden 2004</strain>
    </source>
</reference>
<dbReference type="EnsemblPlants" id="Pp3c24_6748V3.1">
    <property type="protein sequence ID" value="PAC:32909443.CDS.1"/>
    <property type="gene ID" value="Pp3c24_6748"/>
</dbReference>
<dbReference type="Gramene" id="Pp3c24_6748V3.1">
    <property type="protein sequence ID" value="PAC:32909443.CDS.1"/>
    <property type="gene ID" value="Pp3c24_6748"/>
</dbReference>
<feature type="region of interest" description="Disordered" evidence="1">
    <location>
        <begin position="1"/>
        <end position="35"/>
    </location>
</feature>
<keyword evidence="4" id="KW-1185">Reference proteome</keyword>
<name>A0A2K1IFU3_PHYPA</name>
<evidence type="ECO:0000313" key="2">
    <source>
        <dbReference type="EMBL" id="PNR28146.1"/>
    </source>
</evidence>
<proteinExistence type="predicted"/>
<dbReference type="Proteomes" id="UP000006727">
    <property type="component" value="Chromosome 24"/>
</dbReference>
<reference evidence="2 4" key="1">
    <citation type="journal article" date="2008" name="Science">
        <title>The Physcomitrella genome reveals evolutionary insights into the conquest of land by plants.</title>
        <authorList>
            <person name="Rensing S."/>
            <person name="Lang D."/>
            <person name="Zimmer A."/>
            <person name="Terry A."/>
            <person name="Salamov A."/>
            <person name="Shapiro H."/>
            <person name="Nishiyama T."/>
            <person name="Perroud P.-F."/>
            <person name="Lindquist E."/>
            <person name="Kamisugi Y."/>
            <person name="Tanahashi T."/>
            <person name="Sakakibara K."/>
            <person name="Fujita T."/>
            <person name="Oishi K."/>
            <person name="Shin-I T."/>
            <person name="Kuroki Y."/>
            <person name="Toyoda A."/>
            <person name="Suzuki Y."/>
            <person name="Hashimoto A."/>
            <person name="Yamaguchi K."/>
            <person name="Sugano A."/>
            <person name="Kohara Y."/>
            <person name="Fujiyama A."/>
            <person name="Anterola A."/>
            <person name="Aoki S."/>
            <person name="Ashton N."/>
            <person name="Barbazuk W.B."/>
            <person name="Barker E."/>
            <person name="Bennetzen J."/>
            <person name="Bezanilla M."/>
            <person name="Blankenship R."/>
            <person name="Cho S.H."/>
            <person name="Dutcher S."/>
            <person name="Estelle M."/>
            <person name="Fawcett J.A."/>
            <person name="Gundlach H."/>
            <person name="Hanada K."/>
            <person name="Heyl A."/>
            <person name="Hicks K.A."/>
            <person name="Hugh J."/>
            <person name="Lohr M."/>
            <person name="Mayer K."/>
            <person name="Melkozernov A."/>
            <person name="Murata T."/>
            <person name="Nelson D."/>
            <person name="Pils B."/>
            <person name="Prigge M."/>
            <person name="Reiss B."/>
            <person name="Renner T."/>
            <person name="Rombauts S."/>
            <person name="Rushton P."/>
            <person name="Sanderfoot A."/>
            <person name="Schween G."/>
            <person name="Shiu S.-H."/>
            <person name="Stueber K."/>
            <person name="Theodoulou F.L."/>
            <person name="Tu H."/>
            <person name="Van de Peer Y."/>
            <person name="Verrier P.J."/>
            <person name="Waters E."/>
            <person name="Wood A."/>
            <person name="Yang L."/>
            <person name="Cove D."/>
            <person name="Cuming A."/>
            <person name="Hasebe M."/>
            <person name="Lucas S."/>
            <person name="Mishler D.B."/>
            <person name="Reski R."/>
            <person name="Grigoriev I."/>
            <person name="Quatrano R.S."/>
            <person name="Boore J.L."/>
        </authorList>
    </citation>
    <scope>NUCLEOTIDE SEQUENCE [LARGE SCALE GENOMIC DNA]</scope>
    <source>
        <strain evidence="3 4">cv. Gransden 2004</strain>
    </source>
</reference>
<dbReference type="EMBL" id="ABEU02000024">
    <property type="protein sequence ID" value="PNR28146.1"/>
    <property type="molecule type" value="Genomic_DNA"/>
</dbReference>
<organism evidence="2">
    <name type="scientific">Physcomitrium patens</name>
    <name type="common">Spreading-leaved earth moss</name>
    <name type="synonym">Physcomitrella patens</name>
    <dbReference type="NCBI Taxonomy" id="3218"/>
    <lineage>
        <taxon>Eukaryota</taxon>
        <taxon>Viridiplantae</taxon>
        <taxon>Streptophyta</taxon>
        <taxon>Embryophyta</taxon>
        <taxon>Bryophyta</taxon>
        <taxon>Bryophytina</taxon>
        <taxon>Bryopsida</taxon>
        <taxon>Funariidae</taxon>
        <taxon>Funariales</taxon>
        <taxon>Funariaceae</taxon>
        <taxon>Physcomitrium</taxon>
    </lineage>
</organism>
<protein>
    <submittedName>
        <fullName evidence="2 3">Uncharacterized protein</fullName>
    </submittedName>
</protein>